<dbReference type="SUPFAM" id="SSF53098">
    <property type="entry name" value="Ribonuclease H-like"/>
    <property type="match status" value="1"/>
</dbReference>
<feature type="domain" description="Piwi" evidence="3">
    <location>
        <begin position="145"/>
        <end position="473"/>
    </location>
</feature>
<dbReference type="Proteomes" id="UP001595647">
    <property type="component" value="Unassembled WGS sequence"/>
</dbReference>
<organism evidence="4 5">
    <name type="scientific">Ciceribacter thiooxidans</name>
    <dbReference type="NCBI Taxonomy" id="1969821"/>
    <lineage>
        <taxon>Bacteria</taxon>
        <taxon>Pseudomonadati</taxon>
        <taxon>Pseudomonadota</taxon>
        <taxon>Alphaproteobacteria</taxon>
        <taxon>Hyphomicrobiales</taxon>
        <taxon>Rhizobiaceae</taxon>
        <taxon>Ciceribacter</taxon>
    </lineage>
</organism>
<sequence>MNFKTRVFDEPILEFGEGGQHCDPRQGLREFGPLQPRSGDVVRVGVIGTNETVAGFTEFLDETARGIASENKQLINLNPDFPGLGNQNPFRCKFEVPSGATATMSRAQVNDIRTIGKHDEAVRQAVEMITEQLTALTESSVKPDVIVLALPILLIEKLVNARSEERDEDAEDEEEASTDILLDFRDLLKARTLHLDVPTQIVWPDTWDDAAKIPRKVKRDSNRQTQAKATRAWNLLNALFYKAGKVPWRLLPDDAGLRTSFLGIGFYRDVDGQQLWTSTAQMFDERGRGLILRGARAQTETRGRHPYLTAQDADDLVTQSIATYKAHHRHVPARIVILKTSRFRPEEAEGIDAALRRAGIELSDLVWVQESSPIAIFRDGNYPVLRGTFVDLRGKGLLYTRGSVPYYGTYPGLRVPRPLLLVQHENSDSAIAKVAEEVLALTKVNWNSTQFDQKLPAPIKAAREVGRILKHIAFGTQVSPDFRRYT</sequence>
<name>A0ABV7I1Y7_9HYPH</name>
<dbReference type="InterPro" id="IPR036397">
    <property type="entry name" value="RNaseH_sf"/>
</dbReference>
<accession>A0ABV7I1Y7</accession>
<gene>
    <name evidence="4" type="ORF">ACFOHV_15415</name>
</gene>
<dbReference type="SMART" id="SM00950">
    <property type="entry name" value="Piwi"/>
    <property type="match status" value="1"/>
</dbReference>
<evidence type="ECO:0000256" key="1">
    <source>
        <dbReference type="ARBA" id="ARBA00035012"/>
    </source>
</evidence>
<protein>
    <recommendedName>
        <fullName evidence="2">Protein argonaute</fullName>
    </recommendedName>
</protein>
<dbReference type="CDD" id="cd04659">
    <property type="entry name" value="Piwi_piwi-like_ProArk"/>
    <property type="match status" value="1"/>
</dbReference>
<keyword evidence="5" id="KW-1185">Reference proteome</keyword>
<dbReference type="EMBL" id="JBHRTG010000019">
    <property type="protein sequence ID" value="MFC3164667.1"/>
    <property type="molecule type" value="Genomic_DNA"/>
</dbReference>
<dbReference type="InterPro" id="IPR003165">
    <property type="entry name" value="Piwi"/>
</dbReference>
<comment type="similarity">
    <text evidence="1">Belongs to the argonaute family. Long pAgo subfamily.</text>
</comment>
<evidence type="ECO:0000313" key="5">
    <source>
        <dbReference type="Proteomes" id="UP001595647"/>
    </source>
</evidence>
<reference evidence="5" key="1">
    <citation type="journal article" date="2019" name="Int. J. Syst. Evol. Microbiol.">
        <title>The Global Catalogue of Microorganisms (GCM) 10K type strain sequencing project: providing services to taxonomists for standard genome sequencing and annotation.</title>
        <authorList>
            <consortium name="The Broad Institute Genomics Platform"/>
            <consortium name="The Broad Institute Genome Sequencing Center for Infectious Disease"/>
            <person name="Wu L."/>
            <person name="Ma J."/>
        </authorList>
    </citation>
    <scope>NUCLEOTIDE SEQUENCE [LARGE SCALE GENOMIC DNA]</scope>
    <source>
        <strain evidence="5">KCTC 52231</strain>
    </source>
</reference>
<dbReference type="Gene3D" id="3.30.420.10">
    <property type="entry name" value="Ribonuclease H-like superfamily/Ribonuclease H"/>
    <property type="match status" value="1"/>
</dbReference>
<evidence type="ECO:0000313" key="4">
    <source>
        <dbReference type="EMBL" id="MFC3164667.1"/>
    </source>
</evidence>
<comment type="caution">
    <text evidence="4">The sequence shown here is derived from an EMBL/GenBank/DDBJ whole genome shotgun (WGS) entry which is preliminary data.</text>
</comment>
<dbReference type="RefSeq" id="WP_182306687.1">
    <property type="nucleotide sequence ID" value="NZ_CP059896.1"/>
</dbReference>
<evidence type="ECO:0000256" key="2">
    <source>
        <dbReference type="ARBA" id="ARBA00035032"/>
    </source>
</evidence>
<evidence type="ECO:0000259" key="3">
    <source>
        <dbReference type="SMART" id="SM00950"/>
    </source>
</evidence>
<proteinExistence type="inferred from homology"/>
<dbReference type="InterPro" id="IPR012337">
    <property type="entry name" value="RNaseH-like_sf"/>
</dbReference>